<gene>
    <name evidence="2" type="primary">LOC108044587</name>
</gene>
<dbReference type="RefSeq" id="XP_016979131.1">
    <property type="nucleotide sequence ID" value="XM_017123642.1"/>
</dbReference>
<sequence length="564" mass="61917">MDAFNVPKKVNRNVVKALGILQSSRTDYISIDDITHQVKVQMRNSKPVANVDEVIKESLCNLTNLGLLTRFKSTSYAISSPVFGRVGRALPNPNTNVPGIPATPQRRIVQNARRKRSLGNLNPWKPATKVLSEDSLSGNEMDKARKRMRSNTKRIVKKKPVITFPNQGPKPPASVRKVKPENDLGILSASESTEKAIRDPQPSFGSIGWTHPNLDTNILVIPGTTLPSEITKPRIPQNLQGDVCDDSCHAVSSLHTSCVNTTVMDNIMDLDEDEDVVEVSINCASPIGLNIRPTGYTSGGESDVENASKIALCGSPFFVQVERQLPHQDIVDKSLTINTNSSHSSVGQEVQLLVFRGAPKDIIFTEYRAISHEEVNSISRESNNLLPQGAAISHGFIIQNVQNSISGEMQSVLPQEESIKITEVVNSISQESSYLLPQGYAQDVQYLNSREVQLPEEEPNKIHEKAQNSISQKQILKSQDVLSSDAEGSPSAASLEVQGSVSENALLSNSWQVIGSISQEILTSISQENRDLTFPKDNISTDKEVQSSLNQNQRSSASKFDFYE</sequence>
<organism evidence="2">
    <name type="scientific">Drosophila rhopaloa</name>
    <name type="common">Fruit fly</name>
    <dbReference type="NCBI Taxonomy" id="1041015"/>
    <lineage>
        <taxon>Eukaryota</taxon>
        <taxon>Metazoa</taxon>
        <taxon>Ecdysozoa</taxon>
        <taxon>Arthropoda</taxon>
        <taxon>Hexapoda</taxon>
        <taxon>Insecta</taxon>
        <taxon>Pterygota</taxon>
        <taxon>Neoptera</taxon>
        <taxon>Endopterygota</taxon>
        <taxon>Diptera</taxon>
        <taxon>Brachycera</taxon>
        <taxon>Muscomorpha</taxon>
        <taxon>Ephydroidea</taxon>
        <taxon>Drosophilidae</taxon>
        <taxon>Drosophila</taxon>
        <taxon>Sophophora</taxon>
    </lineage>
</organism>
<accession>A0A6P4F1E8</accession>
<feature type="region of interest" description="Disordered" evidence="1">
    <location>
        <begin position="543"/>
        <end position="564"/>
    </location>
</feature>
<dbReference type="AlphaFoldDB" id="A0A6P4F1E8"/>
<proteinExistence type="predicted"/>
<dbReference type="OrthoDB" id="7872817at2759"/>
<name>A0A6P4F1E8_DRORH</name>
<dbReference type="GeneID" id="108044587"/>
<evidence type="ECO:0000256" key="1">
    <source>
        <dbReference type="SAM" id="MobiDB-lite"/>
    </source>
</evidence>
<feature type="compositionally biased region" description="Polar residues" evidence="1">
    <location>
        <begin position="546"/>
        <end position="558"/>
    </location>
</feature>
<evidence type="ECO:0000313" key="2">
    <source>
        <dbReference type="RefSeq" id="XP_016979131.1"/>
    </source>
</evidence>
<dbReference type="RefSeq" id="XP_016979131.2">
    <property type="nucleotide sequence ID" value="XM_017123642.2"/>
</dbReference>
<reference evidence="2" key="1">
    <citation type="submission" date="2025-08" db="UniProtKB">
        <authorList>
            <consortium name="RefSeq"/>
        </authorList>
    </citation>
    <scope>IDENTIFICATION</scope>
</reference>
<protein>
    <submittedName>
        <fullName evidence="2">Uncharacterized protein LOC108044587 isoform X1</fullName>
    </submittedName>
</protein>